<evidence type="ECO:0000313" key="2">
    <source>
        <dbReference type="Proteomes" id="UP001500213"/>
    </source>
</evidence>
<dbReference type="SUPFAM" id="SSF50475">
    <property type="entry name" value="FMN-binding split barrel"/>
    <property type="match status" value="1"/>
</dbReference>
<dbReference type="RefSeq" id="WP_344773538.1">
    <property type="nucleotide sequence ID" value="NZ_BAABBX010000004.1"/>
</dbReference>
<dbReference type="Gene3D" id="2.30.110.10">
    <property type="entry name" value="Electron Transport, Fmn-binding Protein, Chain A"/>
    <property type="match status" value="1"/>
</dbReference>
<dbReference type="InterPro" id="IPR012349">
    <property type="entry name" value="Split_barrel_FMN-bd"/>
</dbReference>
<dbReference type="PANTHER" id="PTHR34071:SF2">
    <property type="entry name" value="FLAVIN-NUCLEOTIDE-BINDING PROTEIN"/>
    <property type="match status" value="1"/>
</dbReference>
<organism evidence="1 2">
    <name type="scientific">Gryllotalpicola kribbensis</name>
    <dbReference type="NCBI Taxonomy" id="993084"/>
    <lineage>
        <taxon>Bacteria</taxon>
        <taxon>Bacillati</taxon>
        <taxon>Actinomycetota</taxon>
        <taxon>Actinomycetes</taxon>
        <taxon>Micrococcales</taxon>
        <taxon>Microbacteriaceae</taxon>
        <taxon>Gryllotalpicola</taxon>
    </lineage>
</organism>
<keyword evidence="2" id="KW-1185">Reference proteome</keyword>
<dbReference type="PANTHER" id="PTHR34071">
    <property type="entry name" value="5-NITROIMIDAZOLE ANTIBIOTICS RESISTANCE PROTEIN, NIMA-FAMILY-RELATED PROTEIN-RELATED"/>
    <property type="match status" value="1"/>
</dbReference>
<reference evidence="2" key="1">
    <citation type="journal article" date="2019" name="Int. J. Syst. Evol. Microbiol.">
        <title>The Global Catalogue of Microorganisms (GCM) 10K type strain sequencing project: providing services to taxonomists for standard genome sequencing and annotation.</title>
        <authorList>
            <consortium name="The Broad Institute Genomics Platform"/>
            <consortium name="The Broad Institute Genome Sequencing Center for Infectious Disease"/>
            <person name="Wu L."/>
            <person name="Ma J."/>
        </authorList>
    </citation>
    <scope>NUCLEOTIDE SEQUENCE [LARGE SCALE GENOMIC DNA]</scope>
    <source>
        <strain evidence="2">JCM 17593</strain>
    </source>
</reference>
<accession>A0ABP8AIK0</accession>
<dbReference type="EMBL" id="BAABBX010000004">
    <property type="protein sequence ID" value="GAA4184540.1"/>
    <property type="molecule type" value="Genomic_DNA"/>
</dbReference>
<name>A0ABP8AIK0_9MICO</name>
<proteinExistence type="predicted"/>
<sequence length="244" mass="25248">MTDASPTLTVRRKRERQTDDPAVLAQILAEGHIAHVGMVRDGLPIVLPYLYAVGDLGDGLGAQLLLHGSTGGGLFLDAGADGVPVSATVTHLDGLVYARSLNDSSANYRSAMIFGRATLVPLEQRLAALWIVGDHLMPGRRAGVREITAKELAATTVLRLPLDQVSVKVRFQGVGEAHDDGEDHGVWAGILPLSVQAGAPITGAVTDAGVPVPGDVSALAAALGARAAERRAALVEKLGVAVRG</sequence>
<dbReference type="Pfam" id="PF12900">
    <property type="entry name" value="Pyridox_ox_2"/>
    <property type="match status" value="1"/>
</dbReference>
<evidence type="ECO:0000313" key="1">
    <source>
        <dbReference type="EMBL" id="GAA4184540.1"/>
    </source>
</evidence>
<comment type="caution">
    <text evidence="1">The sequence shown here is derived from an EMBL/GenBank/DDBJ whole genome shotgun (WGS) entry which is preliminary data.</text>
</comment>
<protein>
    <submittedName>
        <fullName evidence="1">Pyridoxamine 5'-phosphate oxidase family protein</fullName>
    </submittedName>
</protein>
<gene>
    <name evidence="1" type="ORF">GCM10022288_05360</name>
</gene>
<dbReference type="InterPro" id="IPR024747">
    <property type="entry name" value="Pyridox_Oxase-rel"/>
</dbReference>
<dbReference type="Proteomes" id="UP001500213">
    <property type="component" value="Unassembled WGS sequence"/>
</dbReference>